<dbReference type="GeneID" id="89939900"/>
<dbReference type="SUPFAM" id="SSF50800">
    <property type="entry name" value="PK beta-barrel domain-like"/>
    <property type="match status" value="1"/>
</dbReference>
<comment type="caution">
    <text evidence="4">The sequence shown here is derived from an EMBL/GenBank/DDBJ whole genome shotgun (WGS) entry which is preliminary data.</text>
</comment>
<dbReference type="PROSITE" id="PS51340">
    <property type="entry name" value="MOSC"/>
    <property type="match status" value="1"/>
</dbReference>
<dbReference type="GO" id="GO:0030170">
    <property type="term" value="F:pyridoxal phosphate binding"/>
    <property type="evidence" value="ECO:0007669"/>
    <property type="project" value="InterPro"/>
</dbReference>
<gene>
    <name evidence="4" type="ORF">N656DRAFT_782522</name>
</gene>
<evidence type="ECO:0000259" key="3">
    <source>
        <dbReference type="PROSITE" id="PS51340"/>
    </source>
</evidence>
<dbReference type="Pfam" id="PF03476">
    <property type="entry name" value="MOSC_N"/>
    <property type="match status" value="1"/>
</dbReference>
<dbReference type="Pfam" id="PF03473">
    <property type="entry name" value="MOSC"/>
    <property type="match status" value="1"/>
</dbReference>
<dbReference type="AlphaFoldDB" id="A0AAN6TA63"/>
<accession>A0AAN6TA63</accession>
<keyword evidence="5" id="KW-1185">Reference proteome</keyword>
<dbReference type="PANTHER" id="PTHR14237">
    <property type="entry name" value="MOLYBDOPTERIN COFACTOR SULFURASE MOSC"/>
    <property type="match status" value="1"/>
</dbReference>
<evidence type="ECO:0000313" key="5">
    <source>
        <dbReference type="Proteomes" id="UP001302812"/>
    </source>
</evidence>
<dbReference type="InterPro" id="IPR011037">
    <property type="entry name" value="Pyrv_Knase-like_insert_dom_sf"/>
</dbReference>
<feature type="region of interest" description="Disordered" evidence="1">
    <location>
        <begin position="53"/>
        <end position="76"/>
    </location>
</feature>
<reference evidence="4" key="1">
    <citation type="journal article" date="2023" name="Mol. Phylogenet. Evol.">
        <title>Genome-scale phylogeny and comparative genomics of the fungal order Sordariales.</title>
        <authorList>
            <person name="Hensen N."/>
            <person name="Bonometti L."/>
            <person name="Westerberg I."/>
            <person name="Brannstrom I.O."/>
            <person name="Guillou S."/>
            <person name="Cros-Aarteil S."/>
            <person name="Calhoun S."/>
            <person name="Haridas S."/>
            <person name="Kuo A."/>
            <person name="Mondo S."/>
            <person name="Pangilinan J."/>
            <person name="Riley R."/>
            <person name="LaButti K."/>
            <person name="Andreopoulos B."/>
            <person name="Lipzen A."/>
            <person name="Chen C."/>
            <person name="Yan M."/>
            <person name="Daum C."/>
            <person name="Ng V."/>
            <person name="Clum A."/>
            <person name="Steindorff A."/>
            <person name="Ohm R.A."/>
            <person name="Martin F."/>
            <person name="Silar P."/>
            <person name="Natvig D.O."/>
            <person name="Lalanne C."/>
            <person name="Gautier V."/>
            <person name="Ament-Velasquez S.L."/>
            <person name="Kruys A."/>
            <person name="Hutchinson M.I."/>
            <person name="Powell A.J."/>
            <person name="Barry K."/>
            <person name="Miller A.N."/>
            <person name="Grigoriev I.V."/>
            <person name="Debuchy R."/>
            <person name="Gladieux P."/>
            <person name="Hiltunen Thoren M."/>
            <person name="Johannesson H."/>
        </authorList>
    </citation>
    <scope>NUCLEOTIDE SEQUENCE</scope>
    <source>
        <strain evidence="4">CBS 508.74</strain>
    </source>
</reference>
<dbReference type="InterPro" id="IPR005302">
    <property type="entry name" value="MoCF_Sase_C"/>
</dbReference>
<keyword evidence="2" id="KW-0472">Membrane</keyword>
<keyword evidence="2" id="KW-1133">Transmembrane helix</keyword>
<reference evidence="4" key="2">
    <citation type="submission" date="2023-05" db="EMBL/GenBank/DDBJ databases">
        <authorList>
            <consortium name="Lawrence Berkeley National Laboratory"/>
            <person name="Steindorff A."/>
            <person name="Hensen N."/>
            <person name="Bonometti L."/>
            <person name="Westerberg I."/>
            <person name="Brannstrom I.O."/>
            <person name="Guillou S."/>
            <person name="Cros-Aarteil S."/>
            <person name="Calhoun S."/>
            <person name="Haridas S."/>
            <person name="Kuo A."/>
            <person name="Mondo S."/>
            <person name="Pangilinan J."/>
            <person name="Riley R."/>
            <person name="Labutti K."/>
            <person name="Andreopoulos B."/>
            <person name="Lipzen A."/>
            <person name="Chen C."/>
            <person name="Yanf M."/>
            <person name="Daum C."/>
            <person name="Ng V."/>
            <person name="Clum A."/>
            <person name="Ohm R."/>
            <person name="Martin F."/>
            <person name="Silar P."/>
            <person name="Natvig D."/>
            <person name="Lalanne C."/>
            <person name="Gautier V."/>
            <person name="Ament-Velasquez S.L."/>
            <person name="Kruys A."/>
            <person name="Hutchinson M.I."/>
            <person name="Powell A.J."/>
            <person name="Barry K."/>
            <person name="Miller A.N."/>
            <person name="Grigoriev I.V."/>
            <person name="Debuchy R."/>
            <person name="Gladieux P."/>
            <person name="Thoren M.H."/>
            <person name="Johannesson H."/>
        </authorList>
    </citation>
    <scope>NUCLEOTIDE SEQUENCE</scope>
    <source>
        <strain evidence="4">CBS 508.74</strain>
    </source>
</reference>
<dbReference type="PANTHER" id="PTHR14237:SF23">
    <property type="entry name" value="MOSC DOMAIN PROTEIN (AFU_ORTHOLOGUE AFUA_7G05900)"/>
    <property type="match status" value="1"/>
</dbReference>
<dbReference type="RefSeq" id="XP_064667264.1">
    <property type="nucleotide sequence ID" value="XM_064815775.1"/>
</dbReference>
<evidence type="ECO:0000256" key="2">
    <source>
        <dbReference type="SAM" id="Phobius"/>
    </source>
</evidence>
<feature type="transmembrane region" description="Helical" evidence="2">
    <location>
        <begin position="12"/>
        <end position="32"/>
    </location>
</feature>
<feature type="domain" description="MOSC" evidence="3">
    <location>
        <begin position="277"/>
        <end position="447"/>
    </location>
</feature>
<proteinExistence type="predicted"/>
<evidence type="ECO:0000313" key="4">
    <source>
        <dbReference type="EMBL" id="KAK4109694.1"/>
    </source>
</evidence>
<dbReference type="GO" id="GO:0030151">
    <property type="term" value="F:molybdenum ion binding"/>
    <property type="evidence" value="ECO:0007669"/>
    <property type="project" value="InterPro"/>
</dbReference>
<organism evidence="4 5">
    <name type="scientific">Canariomyces notabilis</name>
    <dbReference type="NCBI Taxonomy" id="2074819"/>
    <lineage>
        <taxon>Eukaryota</taxon>
        <taxon>Fungi</taxon>
        <taxon>Dikarya</taxon>
        <taxon>Ascomycota</taxon>
        <taxon>Pezizomycotina</taxon>
        <taxon>Sordariomycetes</taxon>
        <taxon>Sordariomycetidae</taxon>
        <taxon>Sordariales</taxon>
        <taxon>Chaetomiaceae</taxon>
        <taxon>Canariomyces</taxon>
    </lineage>
</organism>
<name>A0AAN6TA63_9PEZI</name>
<protein>
    <recommendedName>
        <fullName evidence="3">MOSC domain-containing protein</fullName>
    </recommendedName>
</protein>
<dbReference type="Proteomes" id="UP001302812">
    <property type="component" value="Unassembled WGS sequence"/>
</dbReference>
<dbReference type="EMBL" id="MU853354">
    <property type="protein sequence ID" value="KAK4109694.1"/>
    <property type="molecule type" value="Genomic_DNA"/>
</dbReference>
<sequence length="457" mass="51263">MVLPSGPVLDASSAFLLLVTVLVFLLPLFTYFPPVPPSQRDALLETHSPIGLKPGDSGLQSKQRGHVEANGSSAKSMSGGKLKAHCEIRSLCIYPVKSCKGIEVRQSKVLPTGLEFDRLYTFAQLKSPFPLGVQATDEEKEAHKWEFITQRQFPLLATVQVDLYLPDAIKANGRSTKVSDAFLLVRFPWQEPGLRGALSWVAAKIARGRHAQPEKELLLPVAFPRPDEIEARGYAYEQVTIWRESVTALNMEADLPQELRLYLGVSNRLGIFRIDPDRLRPVYRCAPTVDEAGYQPVTGFQDAYPLHLLNLSSVRDLDGKIDKDEAIRDLDPRRFRANIIVDSGDTPYDEETWKKIRFTPGPSSKRGASTFHVSCRTVRCKMPNVDPDNGHRHAVEPDRSLRKYREVDEGARHKGCLGMQLTPLFDETASPEDMESWVEVGMCVEVLEQGSHFYIPQ</sequence>
<dbReference type="GO" id="GO:0003824">
    <property type="term" value="F:catalytic activity"/>
    <property type="evidence" value="ECO:0007669"/>
    <property type="project" value="InterPro"/>
</dbReference>
<dbReference type="InterPro" id="IPR005303">
    <property type="entry name" value="MOCOS_middle"/>
</dbReference>
<evidence type="ECO:0000256" key="1">
    <source>
        <dbReference type="SAM" id="MobiDB-lite"/>
    </source>
</evidence>
<keyword evidence="2" id="KW-0812">Transmembrane</keyword>